<dbReference type="AlphaFoldDB" id="A0A0E9XRH3"/>
<proteinExistence type="predicted"/>
<organism evidence="1">
    <name type="scientific">Anguilla anguilla</name>
    <name type="common">European freshwater eel</name>
    <name type="synonym">Muraena anguilla</name>
    <dbReference type="NCBI Taxonomy" id="7936"/>
    <lineage>
        <taxon>Eukaryota</taxon>
        <taxon>Metazoa</taxon>
        <taxon>Chordata</taxon>
        <taxon>Craniata</taxon>
        <taxon>Vertebrata</taxon>
        <taxon>Euteleostomi</taxon>
        <taxon>Actinopterygii</taxon>
        <taxon>Neopterygii</taxon>
        <taxon>Teleostei</taxon>
        <taxon>Anguilliformes</taxon>
        <taxon>Anguillidae</taxon>
        <taxon>Anguilla</taxon>
    </lineage>
</organism>
<reference evidence="1" key="1">
    <citation type="submission" date="2014-11" db="EMBL/GenBank/DDBJ databases">
        <authorList>
            <person name="Amaro Gonzalez C."/>
        </authorList>
    </citation>
    <scope>NUCLEOTIDE SEQUENCE</scope>
</reference>
<protein>
    <submittedName>
        <fullName evidence="1">Uncharacterized protein</fullName>
    </submittedName>
</protein>
<sequence>MKFFLPVLFYLFFFFPTELSLNRLQTI</sequence>
<dbReference type="EMBL" id="GBXM01003240">
    <property type="protein sequence ID" value="JAI05338.1"/>
    <property type="molecule type" value="Transcribed_RNA"/>
</dbReference>
<evidence type="ECO:0000313" key="1">
    <source>
        <dbReference type="EMBL" id="JAI05338.1"/>
    </source>
</evidence>
<name>A0A0E9XRH3_ANGAN</name>
<reference evidence="1" key="2">
    <citation type="journal article" date="2015" name="Fish Shellfish Immunol.">
        <title>Early steps in the European eel (Anguilla anguilla)-Vibrio vulnificus interaction in the gills: Role of the RtxA13 toxin.</title>
        <authorList>
            <person name="Callol A."/>
            <person name="Pajuelo D."/>
            <person name="Ebbesson L."/>
            <person name="Teles M."/>
            <person name="MacKenzie S."/>
            <person name="Amaro C."/>
        </authorList>
    </citation>
    <scope>NUCLEOTIDE SEQUENCE</scope>
</reference>
<accession>A0A0E9XRH3</accession>